<dbReference type="InterPro" id="IPR025714">
    <property type="entry name" value="Methyltranfer_dom"/>
</dbReference>
<gene>
    <name evidence="3" type="ORF">ACFSX5_03085</name>
</gene>
<dbReference type="CDD" id="cd02440">
    <property type="entry name" value="AdoMet_MTases"/>
    <property type="match status" value="1"/>
</dbReference>
<dbReference type="InterPro" id="IPR048711">
    <property type="entry name" value="WHD_Rv2258c"/>
</dbReference>
<dbReference type="RefSeq" id="WP_386831663.1">
    <property type="nucleotide sequence ID" value="NZ_JBHUNP010000001.1"/>
</dbReference>
<keyword evidence="3" id="KW-0489">Methyltransferase</keyword>
<dbReference type="Gene3D" id="3.40.50.150">
    <property type="entry name" value="Vaccinia Virus protein VP39"/>
    <property type="match status" value="1"/>
</dbReference>
<evidence type="ECO:0000313" key="4">
    <source>
        <dbReference type="Proteomes" id="UP001597521"/>
    </source>
</evidence>
<sequence>MQTAEAAVRHDVSFDEGKAKAFAGQMLGTINGAAVALMASIGHRTGLFDHLARHSPATSAALAAVAGLNERYVREWLAVMTTARIVDYTPADRSYTLPPEHAAFLTRDGAMKNLAVIAQFVAVVGALEDEVVDRFRHGGGLCYHHYDRFHEVMAEASHQSIVKPFVDQVLPIVPGLRQRLEDGIDVVDLGCGAGRAVLMLAQRFPRSRFVGLDLCADAFSETQQEAARIGVGNLVFRQQDLAAVDRLGAFDLVLAFDAVHDQKSPLDVLRKARQALRRDGLMLMVEFGGSSRLEQNLTHPIGSFLYMMSVMHCMPVSLGQGGEALGTMWGVELAETMLRDAGFGEVQVSRLPHDPFNAYFVAR</sequence>
<accession>A0ABW5QG56</accession>
<proteinExistence type="predicted"/>
<evidence type="ECO:0000259" key="1">
    <source>
        <dbReference type="Pfam" id="PF13847"/>
    </source>
</evidence>
<keyword evidence="4" id="KW-1185">Reference proteome</keyword>
<organism evidence="3 4">
    <name type="scientific">Devosia albogilva</name>
    <dbReference type="NCBI Taxonomy" id="429726"/>
    <lineage>
        <taxon>Bacteria</taxon>
        <taxon>Pseudomonadati</taxon>
        <taxon>Pseudomonadota</taxon>
        <taxon>Alphaproteobacteria</taxon>
        <taxon>Hyphomicrobiales</taxon>
        <taxon>Devosiaceae</taxon>
        <taxon>Devosia</taxon>
    </lineage>
</organism>
<dbReference type="InterPro" id="IPR029063">
    <property type="entry name" value="SAM-dependent_MTases_sf"/>
</dbReference>
<dbReference type="Gene3D" id="1.10.10.10">
    <property type="entry name" value="Winged helix-like DNA-binding domain superfamily/Winged helix DNA-binding domain"/>
    <property type="match status" value="1"/>
</dbReference>
<dbReference type="EMBL" id="JBHUNP010000001">
    <property type="protein sequence ID" value="MFD2646773.1"/>
    <property type="molecule type" value="Genomic_DNA"/>
</dbReference>
<reference evidence="4" key="1">
    <citation type="journal article" date="2019" name="Int. J. Syst. Evol. Microbiol.">
        <title>The Global Catalogue of Microorganisms (GCM) 10K type strain sequencing project: providing services to taxonomists for standard genome sequencing and annotation.</title>
        <authorList>
            <consortium name="The Broad Institute Genomics Platform"/>
            <consortium name="The Broad Institute Genome Sequencing Center for Infectious Disease"/>
            <person name="Wu L."/>
            <person name="Ma J."/>
        </authorList>
    </citation>
    <scope>NUCLEOTIDE SEQUENCE [LARGE SCALE GENOMIC DNA]</scope>
    <source>
        <strain evidence="4">CCM 7427</strain>
    </source>
</reference>
<dbReference type="Pfam" id="PF13847">
    <property type="entry name" value="Methyltransf_31"/>
    <property type="match status" value="1"/>
</dbReference>
<dbReference type="PANTHER" id="PTHR45128">
    <property type="entry name" value="METHYLTRANSFERASE TYPE 11"/>
    <property type="match status" value="1"/>
</dbReference>
<dbReference type="Proteomes" id="UP001597521">
    <property type="component" value="Unassembled WGS sequence"/>
</dbReference>
<protein>
    <submittedName>
        <fullName evidence="3">Class I SAM-dependent methyltransferase</fullName>
    </submittedName>
</protein>
<dbReference type="SUPFAM" id="SSF53335">
    <property type="entry name" value="S-adenosyl-L-methionine-dependent methyltransferases"/>
    <property type="match status" value="1"/>
</dbReference>
<dbReference type="Pfam" id="PF21320">
    <property type="entry name" value="WHD_Rv2258c"/>
    <property type="match status" value="1"/>
</dbReference>
<dbReference type="PANTHER" id="PTHR45128:SF1">
    <property type="entry name" value="S-ADENOSYLMETHIONINE-DEPENDENT METHYLTRANSFERASE RV2258C"/>
    <property type="match status" value="1"/>
</dbReference>
<dbReference type="GO" id="GO:0008168">
    <property type="term" value="F:methyltransferase activity"/>
    <property type="evidence" value="ECO:0007669"/>
    <property type="project" value="UniProtKB-KW"/>
</dbReference>
<evidence type="ECO:0000259" key="2">
    <source>
        <dbReference type="Pfam" id="PF21320"/>
    </source>
</evidence>
<dbReference type="InterPro" id="IPR036390">
    <property type="entry name" value="WH_DNA-bd_sf"/>
</dbReference>
<feature type="domain" description="S-adenosylmethionine-dependent methyltransferase Rv2258c-like winged HTH" evidence="2">
    <location>
        <begin position="33"/>
        <end position="107"/>
    </location>
</feature>
<feature type="domain" description="Methyltransferase" evidence="1">
    <location>
        <begin position="181"/>
        <end position="291"/>
    </location>
</feature>
<dbReference type="InterPro" id="IPR053173">
    <property type="entry name" value="SAM-binding_MTase"/>
</dbReference>
<dbReference type="InterPro" id="IPR036388">
    <property type="entry name" value="WH-like_DNA-bd_sf"/>
</dbReference>
<evidence type="ECO:0000313" key="3">
    <source>
        <dbReference type="EMBL" id="MFD2646773.1"/>
    </source>
</evidence>
<keyword evidence="3" id="KW-0808">Transferase</keyword>
<comment type="caution">
    <text evidence="3">The sequence shown here is derived from an EMBL/GenBank/DDBJ whole genome shotgun (WGS) entry which is preliminary data.</text>
</comment>
<name>A0ABW5QG56_9HYPH</name>
<dbReference type="GO" id="GO:0032259">
    <property type="term" value="P:methylation"/>
    <property type="evidence" value="ECO:0007669"/>
    <property type="project" value="UniProtKB-KW"/>
</dbReference>
<dbReference type="SUPFAM" id="SSF46785">
    <property type="entry name" value="Winged helix' DNA-binding domain"/>
    <property type="match status" value="1"/>
</dbReference>